<evidence type="ECO:0000313" key="2">
    <source>
        <dbReference type="EMBL" id="UVA77126.1"/>
    </source>
</evidence>
<organism evidence="2 3">
    <name type="scientific">Pandoraea commovens</name>
    <dbReference type="NCBI Taxonomy" id="2508289"/>
    <lineage>
        <taxon>Bacteria</taxon>
        <taxon>Pseudomonadati</taxon>
        <taxon>Pseudomonadota</taxon>
        <taxon>Betaproteobacteria</taxon>
        <taxon>Burkholderiales</taxon>
        <taxon>Burkholderiaceae</taxon>
        <taxon>Pandoraea</taxon>
    </lineage>
</organism>
<gene>
    <name evidence="2" type="ORF">NTU39_00280</name>
</gene>
<geneLocation type="plasmid" evidence="2 3">
    <name>unnamed</name>
</geneLocation>
<keyword evidence="2" id="KW-0614">Plasmid</keyword>
<keyword evidence="3" id="KW-1185">Reference proteome</keyword>
<protein>
    <submittedName>
        <fullName evidence="2">Uncharacterized protein</fullName>
    </submittedName>
</protein>
<dbReference type="RefSeq" id="WP_257957794.1">
    <property type="nucleotide sequence ID" value="NZ_CP102779.1"/>
</dbReference>
<keyword evidence="1" id="KW-0812">Transmembrane</keyword>
<keyword evidence="1" id="KW-0472">Membrane</keyword>
<reference evidence="2" key="1">
    <citation type="submission" date="2022-08" db="EMBL/GenBank/DDBJ databases">
        <title>Multi-unit outbreak of Pandoraea commovens among non-cystic fibrosis intensive care patients from 2019 to 2021 in Berlin, Germany.</title>
        <authorList>
            <person name="Menzel P."/>
        </authorList>
    </citation>
    <scope>NUCLEOTIDE SEQUENCE</scope>
    <source>
        <strain evidence="2">LB-19-202-79</strain>
        <plasmid evidence="2">unnamed</plasmid>
    </source>
</reference>
<feature type="transmembrane region" description="Helical" evidence="1">
    <location>
        <begin position="104"/>
        <end position="126"/>
    </location>
</feature>
<keyword evidence="1" id="KW-1133">Transmembrane helix</keyword>
<evidence type="ECO:0000313" key="3">
    <source>
        <dbReference type="Proteomes" id="UP001058980"/>
    </source>
</evidence>
<evidence type="ECO:0000256" key="1">
    <source>
        <dbReference type="SAM" id="Phobius"/>
    </source>
</evidence>
<proteinExistence type="predicted"/>
<accession>A0ABY5Q8N1</accession>
<sequence length="151" mass="17159">MFYLKFAVVIALLWFVDDGWDITFKGTSLGFTQISSSEKTPVYDAALDVSDVHIWTNKGLQASGQVITKDKQILNCSYRVDARVANGTMQTSLSHERCSIPPTWVTWVGVVIRFSILIFCFILLMTELREVLNDMREKRLKRYSVSGRGKA</sequence>
<name>A0ABY5Q8N1_9BURK</name>
<dbReference type="EMBL" id="CP102779">
    <property type="protein sequence ID" value="UVA77126.1"/>
    <property type="molecule type" value="Genomic_DNA"/>
</dbReference>
<dbReference type="Proteomes" id="UP001058980">
    <property type="component" value="Plasmid unnamed"/>
</dbReference>